<keyword evidence="2 7" id="KW-0812">Transmembrane</keyword>
<comment type="similarity">
    <text evidence="6">Belongs to the DESIGUAL family.</text>
</comment>
<evidence type="ECO:0000256" key="5">
    <source>
        <dbReference type="ARBA" id="ARBA00023136"/>
    </source>
</evidence>
<evidence type="ECO:0000313" key="9">
    <source>
        <dbReference type="EMBL" id="CAI0376054.1"/>
    </source>
</evidence>
<dbReference type="GO" id="GO:0012505">
    <property type="term" value="C:endomembrane system"/>
    <property type="evidence" value="ECO:0007669"/>
    <property type="project" value="UniProtKB-SubCell"/>
</dbReference>
<evidence type="ECO:0000256" key="2">
    <source>
        <dbReference type="ARBA" id="ARBA00022692"/>
    </source>
</evidence>
<name>A0AAV0GTL2_9ROSI</name>
<gene>
    <name evidence="9" type="ORF">LITE_LOCUS834</name>
</gene>
<reference evidence="9" key="1">
    <citation type="submission" date="2022-08" db="EMBL/GenBank/DDBJ databases">
        <authorList>
            <person name="Gutierrez-Valencia J."/>
        </authorList>
    </citation>
    <scope>NUCLEOTIDE SEQUENCE</scope>
</reference>
<proteinExistence type="inferred from homology"/>
<dbReference type="Pfam" id="PF06749">
    <property type="entry name" value="DUF1218"/>
    <property type="match status" value="1"/>
</dbReference>
<dbReference type="InterPro" id="IPR009606">
    <property type="entry name" value="DEAL/Modifying_wall_lignin1/2"/>
</dbReference>
<keyword evidence="10" id="KW-1185">Reference proteome</keyword>
<feature type="transmembrane region" description="Helical" evidence="7">
    <location>
        <begin position="85"/>
        <end position="108"/>
    </location>
</feature>
<comment type="subcellular location">
    <subcellularLocation>
        <location evidence="1">Endomembrane system</location>
        <topology evidence="1">Multi-pass membrane protein</topology>
    </subcellularLocation>
</comment>
<organism evidence="9 10">
    <name type="scientific">Linum tenue</name>
    <dbReference type="NCBI Taxonomy" id="586396"/>
    <lineage>
        <taxon>Eukaryota</taxon>
        <taxon>Viridiplantae</taxon>
        <taxon>Streptophyta</taxon>
        <taxon>Embryophyta</taxon>
        <taxon>Tracheophyta</taxon>
        <taxon>Spermatophyta</taxon>
        <taxon>Magnoliopsida</taxon>
        <taxon>eudicotyledons</taxon>
        <taxon>Gunneridae</taxon>
        <taxon>Pentapetalae</taxon>
        <taxon>rosids</taxon>
        <taxon>fabids</taxon>
        <taxon>Malpighiales</taxon>
        <taxon>Linaceae</taxon>
        <taxon>Linum</taxon>
    </lineage>
</organism>
<dbReference type="Proteomes" id="UP001154282">
    <property type="component" value="Unassembled WGS sequence"/>
</dbReference>
<dbReference type="EMBL" id="CAMGYJ010000002">
    <property type="protein sequence ID" value="CAI0376054.1"/>
    <property type="molecule type" value="Genomic_DNA"/>
</dbReference>
<evidence type="ECO:0000313" key="10">
    <source>
        <dbReference type="Proteomes" id="UP001154282"/>
    </source>
</evidence>
<feature type="transmembrane region" description="Helical" evidence="7">
    <location>
        <begin position="50"/>
        <end position="73"/>
    </location>
</feature>
<evidence type="ECO:0000256" key="4">
    <source>
        <dbReference type="ARBA" id="ARBA00022989"/>
    </source>
</evidence>
<evidence type="ECO:0000256" key="8">
    <source>
        <dbReference type="SAM" id="SignalP"/>
    </source>
</evidence>
<sequence>MASTTLFTAVFVLDFVAFLLALAAEQTRSTAKVVIDSKYDYYYCVYDSNIATILGAAAFGLLLAGQFLTCFFLNRNASNKHRCRAVLSAAICWTAFLGAEACLLVGSVKNAQRTDYRFIFTEDARCETLRFGVFQGGAAFIMVSSFASKLNGCWSEEEEEEEGAGAGGDLGAYTPI</sequence>
<accession>A0AAV0GTL2</accession>
<keyword evidence="3 8" id="KW-0732">Signal</keyword>
<keyword evidence="5 7" id="KW-0472">Membrane</keyword>
<evidence type="ECO:0000256" key="7">
    <source>
        <dbReference type="SAM" id="Phobius"/>
    </source>
</evidence>
<evidence type="ECO:0000256" key="1">
    <source>
        <dbReference type="ARBA" id="ARBA00004127"/>
    </source>
</evidence>
<evidence type="ECO:0008006" key="11">
    <source>
        <dbReference type="Google" id="ProtNLM"/>
    </source>
</evidence>
<dbReference type="InterPro" id="IPR052222">
    <property type="entry name" value="DESIGUAL"/>
</dbReference>
<dbReference type="PANTHER" id="PTHR31769">
    <property type="entry name" value="OS07G0462200 PROTEIN-RELATED"/>
    <property type="match status" value="1"/>
</dbReference>
<dbReference type="AlphaFoldDB" id="A0AAV0GTL2"/>
<evidence type="ECO:0000256" key="6">
    <source>
        <dbReference type="ARBA" id="ARBA00029467"/>
    </source>
</evidence>
<feature type="signal peptide" evidence="8">
    <location>
        <begin position="1"/>
        <end position="23"/>
    </location>
</feature>
<protein>
    <recommendedName>
        <fullName evidence="11">CASP-like protein</fullName>
    </recommendedName>
</protein>
<feature type="chain" id="PRO_5043336829" description="CASP-like protein" evidence="8">
    <location>
        <begin position="24"/>
        <end position="176"/>
    </location>
</feature>
<evidence type="ECO:0000256" key="3">
    <source>
        <dbReference type="ARBA" id="ARBA00022729"/>
    </source>
</evidence>
<keyword evidence="4 7" id="KW-1133">Transmembrane helix</keyword>
<comment type="caution">
    <text evidence="9">The sequence shown here is derived from an EMBL/GenBank/DDBJ whole genome shotgun (WGS) entry which is preliminary data.</text>
</comment>